<feature type="domain" description="Cation efflux protein transmembrane" evidence="8">
    <location>
        <begin position="20"/>
        <end position="211"/>
    </location>
</feature>
<accession>A0ABY5P2V5</accession>
<evidence type="ECO:0000259" key="9">
    <source>
        <dbReference type="Pfam" id="PF16916"/>
    </source>
</evidence>
<dbReference type="Proteomes" id="UP001315967">
    <property type="component" value="Chromosome"/>
</dbReference>
<dbReference type="InterPro" id="IPR027469">
    <property type="entry name" value="Cation_efflux_TMD_sf"/>
</dbReference>
<dbReference type="Gene3D" id="1.20.1510.10">
    <property type="entry name" value="Cation efflux protein transmembrane domain"/>
    <property type="match status" value="1"/>
</dbReference>
<dbReference type="InterPro" id="IPR058533">
    <property type="entry name" value="Cation_efflux_TM"/>
</dbReference>
<evidence type="ECO:0000259" key="8">
    <source>
        <dbReference type="Pfam" id="PF01545"/>
    </source>
</evidence>
<sequence length="292" mass="32218">MSNNSKASNDPTNEASKGSFTGIIVYLILAAVKIVSGTLFNSSTMLADGLNNLTDTVSSITIFIGLRLSNRPADNNHHFGHDKYEPLASFLISLLMFTVGYDIIASGVRRFISQEFLVPDTTIIWITLASSVVLYFTYLYISRLAKKTNSLGLSSTAKDMRNDILISLSTVVSTLASTNGYPIVDTIVSIGVGLVIIKSAFEVFRDSTFILSDGFDEERIQQYKELILKHPKVIEVSGIRGRLSGQMIYLDVTIKIDGKMSVNESHHVTEEIEHALTYKYGVHDTDVHVEPI</sequence>
<evidence type="ECO:0000256" key="6">
    <source>
        <dbReference type="ARBA" id="ARBA00023136"/>
    </source>
</evidence>
<evidence type="ECO:0000256" key="2">
    <source>
        <dbReference type="ARBA" id="ARBA00008114"/>
    </source>
</evidence>
<comment type="subcellular location">
    <subcellularLocation>
        <location evidence="1">Membrane</location>
        <topology evidence="1">Multi-pass membrane protein</topology>
    </subcellularLocation>
</comment>
<proteinExistence type="inferred from homology"/>
<organism evidence="10 11">
    <name type="scientific">Fundicoccus culcitae</name>
    <dbReference type="NCBI Taxonomy" id="2969821"/>
    <lineage>
        <taxon>Bacteria</taxon>
        <taxon>Bacillati</taxon>
        <taxon>Bacillota</taxon>
        <taxon>Bacilli</taxon>
        <taxon>Lactobacillales</taxon>
        <taxon>Aerococcaceae</taxon>
        <taxon>Fundicoccus</taxon>
    </lineage>
</organism>
<protein>
    <submittedName>
        <fullName evidence="10">Cation diffusion facilitator family transporter</fullName>
    </submittedName>
</protein>
<dbReference type="PANTHER" id="PTHR43840">
    <property type="entry name" value="MITOCHONDRIAL METAL TRANSPORTER 1-RELATED"/>
    <property type="match status" value="1"/>
</dbReference>
<dbReference type="Gene3D" id="3.30.70.1350">
    <property type="entry name" value="Cation efflux protein, cytoplasmic domain"/>
    <property type="match status" value="1"/>
</dbReference>
<dbReference type="InterPro" id="IPR050291">
    <property type="entry name" value="CDF_Transporter"/>
</dbReference>
<evidence type="ECO:0000313" key="11">
    <source>
        <dbReference type="Proteomes" id="UP001315967"/>
    </source>
</evidence>
<dbReference type="Pfam" id="PF01545">
    <property type="entry name" value="Cation_efflux"/>
    <property type="match status" value="1"/>
</dbReference>
<feature type="transmembrane region" description="Helical" evidence="7">
    <location>
        <begin position="123"/>
        <end position="141"/>
    </location>
</feature>
<evidence type="ECO:0000256" key="7">
    <source>
        <dbReference type="SAM" id="Phobius"/>
    </source>
</evidence>
<feature type="transmembrane region" description="Helical" evidence="7">
    <location>
        <begin position="87"/>
        <end position="108"/>
    </location>
</feature>
<keyword evidence="11" id="KW-1185">Reference proteome</keyword>
<dbReference type="EMBL" id="CP102453">
    <property type="protein sequence ID" value="UUX33054.1"/>
    <property type="molecule type" value="Genomic_DNA"/>
</dbReference>
<dbReference type="Pfam" id="PF16916">
    <property type="entry name" value="ZT_dimer"/>
    <property type="match status" value="1"/>
</dbReference>
<comment type="similarity">
    <text evidence="2">Belongs to the cation diffusion facilitator (CDF) transporter (TC 2.A.4) family.</text>
</comment>
<dbReference type="PANTHER" id="PTHR43840:SF50">
    <property type="entry name" value="MANGANESE EFFLUX SYSTEM PROTEIN MNES"/>
    <property type="match status" value="1"/>
</dbReference>
<dbReference type="InterPro" id="IPR036837">
    <property type="entry name" value="Cation_efflux_CTD_sf"/>
</dbReference>
<reference evidence="10 11" key="1">
    <citation type="submission" date="2022-08" db="EMBL/GenBank/DDBJ databases">
        <title>Aerococcaceae sp. nov isolated from spoiled eye mask.</title>
        <authorList>
            <person name="Zhou G."/>
            <person name="Xie X.-B."/>
            <person name="Shi Q.-S."/>
            <person name="Wang Y.-S."/>
            <person name="Wen X."/>
            <person name="Peng H."/>
            <person name="Yang X.-J."/>
            <person name="Tao H.-B."/>
            <person name="Huang X.-M."/>
        </authorList>
    </citation>
    <scope>NUCLEOTIDE SEQUENCE [LARGE SCALE GENOMIC DNA]</scope>
    <source>
        <strain evidence="11">DM20194951</strain>
    </source>
</reference>
<keyword evidence="6 7" id="KW-0472">Membrane</keyword>
<keyword evidence="3" id="KW-0813">Transport</keyword>
<gene>
    <name evidence="10" type="ORF">NRE15_09035</name>
</gene>
<keyword evidence="4 7" id="KW-0812">Transmembrane</keyword>
<feature type="transmembrane region" description="Helical" evidence="7">
    <location>
        <begin position="20"/>
        <end position="40"/>
    </location>
</feature>
<evidence type="ECO:0000313" key="10">
    <source>
        <dbReference type="EMBL" id="UUX33054.1"/>
    </source>
</evidence>
<keyword evidence="5 7" id="KW-1133">Transmembrane helix</keyword>
<evidence type="ECO:0000256" key="3">
    <source>
        <dbReference type="ARBA" id="ARBA00022448"/>
    </source>
</evidence>
<name>A0ABY5P2V5_9LACT</name>
<feature type="domain" description="Cation efflux protein cytoplasmic" evidence="9">
    <location>
        <begin position="216"/>
        <end position="291"/>
    </location>
</feature>
<evidence type="ECO:0000256" key="1">
    <source>
        <dbReference type="ARBA" id="ARBA00004141"/>
    </source>
</evidence>
<evidence type="ECO:0000256" key="5">
    <source>
        <dbReference type="ARBA" id="ARBA00022989"/>
    </source>
</evidence>
<evidence type="ECO:0000256" key="4">
    <source>
        <dbReference type="ARBA" id="ARBA00022692"/>
    </source>
</evidence>
<dbReference type="InterPro" id="IPR027470">
    <property type="entry name" value="Cation_efflux_CTD"/>
</dbReference>
<dbReference type="SUPFAM" id="SSF161111">
    <property type="entry name" value="Cation efflux protein transmembrane domain-like"/>
    <property type="match status" value="1"/>
</dbReference>
<dbReference type="InterPro" id="IPR002524">
    <property type="entry name" value="Cation_efflux"/>
</dbReference>
<dbReference type="NCBIfam" id="TIGR01297">
    <property type="entry name" value="CDF"/>
    <property type="match status" value="1"/>
</dbReference>
<dbReference type="SUPFAM" id="SSF160240">
    <property type="entry name" value="Cation efflux protein cytoplasmic domain-like"/>
    <property type="match status" value="1"/>
</dbReference>
<dbReference type="RefSeq" id="WP_313792554.1">
    <property type="nucleotide sequence ID" value="NZ_CP102453.1"/>
</dbReference>